<dbReference type="GO" id="GO:0090589">
    <property type="term" value="F:protein-phosphocysteine-trehalose phosphotransferase system transporter activity"/>
    <property type="evidence" value="ECO:0007669"/>
    <property type="project" value="TreeGrafter"/>
</dbReference>
<evidence type="ECO:0000256" key="6">
    <source>
        <dbReference type="ARBA" id="ARBA00022683"/>
    </source>
</evidence>
<evidence type="ECO:0000256" key="10">
    <source>
        <dbReference type="ARBA" id="ARBA00023136"/>
    </source>
</evidence>
<dbReference type="PROSITE" id="PS01035">
    <property type="entry name" value="PTS_EIIB_TYPE_1_CYS"/>
    <property type="match status" value="1"/>
</dbReference>
<dbReference type="PROSITE" id="PS51093">
    <property type="entry name" value="PTS_EIIA_TYPE_1"/>
    <property type="match status" value="1"/>
</dbReference>
<evidence type="ECO:0000256" key="3">
    <source>
        <dbReference type="ARBA" id="ARBA00022475"/>
    </source>
</evidence>
<dbReference type="Pfam" id="PF02378">
    <property type="entry name" value="PTS_EIIC"/>
    <property type="match status" value="1"/>
</dbReference>
<feature type="transmembrane region" description="Helical" evidence="12">
    <location>
        <begin position="199"/>
        <end position="223"/>
    </location>
</feature>
<feature type="transmembrane region" description="Helical" evidence="12">
    <location>
        <begin position="173"/>
        <end position="193"/>
    </location>
</feature>
<evidence type="ECO:0000259" key="15">
    <source>
        <dbReference type="PROSITE" id="PS51103"/>
    </source>
</evidence>
<sequence length="614" mass="66070">MDYKQLAKEITEKVGGEDNIADLYHCATRLRFTLKNTKKAKKAELEKMEGIITVVESGGMFQVVIGNNVAAVHDAIYAQTNLEKKETNDDDAVKKNLFEKFTDLISGIFSPLLGLLAGAGLIKGVLALLNNFKWIDPASGTYRILAAAGDSFFYFLPMIIAFTAARKFKVNQFLAVTLAGGLIYPDLVAAYVGKESLDFIGIPIILAKYSSTVIPIILAIWVLKFVEDFFKKLLHETVRNLLTPFFCLIIMVPLTYLVIGPISITASNLLADGVLSIYNLSPIVSGIVMGASWQILVMFGLHWGITPIELNMISKFGRDPIGPMCGPAVAAQAGASLGVFFKTKNKVMKGISLSAFIAGLFGITEPAVYGVTLKLKKPFIIACISGAIGGAIAGGFGAGAIAVTPKSILTFPVFVGHGFLAYIGAYFFSMILACVLTMVIGFKEEADVTPSTTSNNAKDNKEKLVKQGSISSPLTGLVKSLSEISDPVFASMGKGFAIIPEEGKVYSPVDGTIATVYRTKHAYALTTEAGAEILIHIGIDTVKLKGENFTSHVEDGMKVKKGDLIAEFDLEKIKQLGYDVTTSVVITNSNDYLDVLPLTKKHVVHGEESLSLMI</sequence>
<evidence type="ECO:0000259" key="14">
    <source>
        <dbReference type="PROSITE" id="PS51098"/>
    </source>
</evidence>
<evidence type="ECO:0000256" key="1">
    <source>
        <dbReference type="ARBA" id="ARBA00004651"/>
    </source>
</evidence>
<keyword evidence="8" id="KW-0418">Kinase</keyword>
<evidence type="ECO:0000259" key="13">
    <source>
        <dbReference type="PROSITE" id="PS51093"/>
    </source>
</evidence>
<dbReference type="InterPro" id="IPR011055">
    <property type="entry name" value="Dup_hybrid_motif"/>
</dbReference>
<evidence type="ECO:0000256" key="7">
    <source>
        <dbReference type="ARBA" id="ARBA00022692"/>
    </source>
</evidence>
<evidence type="ECO:0000256" key="12">
    <source>
        <dbReference type="SAM" id="Phobius"/>
    </source>
</evidence>
<dbReference type="Gene3D" id="2.70.70.10">
    <property type="entry name" value="Glucose Permease (Domain IIA)"/>
    <property type="match status" value="1"/>
</dbReference>
<dbReference type="GO" id="GO:0016301">
    <property type="term" value="F:kinase activity"/>
    <property type="evidence" value="ECO:0007669"/>
    <property type="project" value="UniProtKB-KW"/>
</dbReference>
<dbReference type="InterPro" id="IPR003352">
    <property type="entry name" value="PTS_EIIC"/>
</dbReference>
<feature type="transmembrane region" description="Helical" evidence="12">
    <location>
        <begin position="276"/>
        <end position="301"/>
    </location>
</feature>
<evidence type="ECO:0000313" key="17">
    <source>
        <dbReference type="Proteomes" id="UP000029518"/>
    </source>
</evidence>
<dbReference type="InterPro" id="IPR050558">
    <property type="entry name" value="PTS_Sugar-Specific_Components"/>
</dbReference>
<feature type="domain" description="PTS EIIB type-1" evidence="14">
    <location>
        <begin position="4"/>
        <end position="86"/>
    </location>
</feature>
<feature type="transmembrane region" description="Helical" evidence="12">
    <location>
        <begin position="353"/>
        <end position="372"/>
    </location>
</feature>
<dbReference type="Proteomes" id="UP000029518">
    <property type="component" value="Chromosome"/>
</dbReference>
<dbReference type="FunFam" id="3.30.1360.60:FF:000001">
    <property type="entry name" value="PTS system glucose-specific IIBC component PtsG"/>
    <property type="match status" value="1"/>
</dbReference>
<protein>
    <submittedName>
        <fullName evidence="16">PTS beta-glucoside transporter subunit IIABC</fullName>
    </submittedName>
</protein>
<feature type="active site" description="Phosphocysteine intermediate; for EIIB activity" evidence="11">
    <location>
        <position position="26"/>
    </location>
</feature>
<feature type="transmembrane region" description="Helical" evidence="12">
    <location>
        <begin position="423"/>
        <end position="442"/>
    </location>
</feature>
<keyword evidence="10 12" id="KW-0472">Membrane</keyword>
<evidence type="ECO:0000256" key="5">
    <source>
        <dbReference type="ARBA" id="ARBA00022679"/>
    </source>
</evidence>
<keyword evidence="2" id="KW-0813">Transport</keyword>
<evidence type="ECO:0000256" key="9">
    <source>
        <dbReference type="ARBA" id="ARBA00022989"/>
    </source>
</evidence>
<dbReference type="InterPro" id="IPR013013">
    <property type="entry name" value="PTS_EIIC_1"/>
</dbReference>
<dbReference type="Pfam" id="PF00358">
    <property type="entry name" value="PTS_EIIA_1"/>
    <property type="match status" value="1"/>
</dbReference>
<dbReference type="OrthoDB" id="2957988at2"/>
<keyword evidence="5" id="KW-0808">Transferase</keyword>
<feature type="transmembrane region" description="Helical" evidence="12">
    <location>
        <begin position="379"/>
        <end position="403"/>
    </location>
</feature>
<evidence type="ECO:0000256" key="4">
    <source>
        <dbReference type="ARBA" id="ARBA00022597"/>
    </source>
</evidence>
<gene>
    <name evidence="16" type="ORF">PBOR_30955</name>
</gene>
<dbReference type="PANTHER" id="PTHR30175:SF1">
    <property type="entry name" value="PTS SYSTEM ARBUTIN-, CELLOBIOSE-, AND SALICIN-SPECIFIC EIIBC COMPONENT-RELATED"/>
    <property type="match status" value="1"/>
</dbReference>
<dbReference type="Pfam" id="PF00367">
    <property type="entry name" value="PTS_EIIB"/>
    <property type="match status" value="1"/>
</dbReference>
<dbReference type="Gene3D" id="3.30.1360.60">
    <property type="entry name" value="Glucose permease domain IIB"/>
    <property type="match status" value="1"/>
</dbReference>
<dbReference type="InterPro" id="IPR018113">
    <property type="entry name" value="PTrfase_EIIB_Cys"/>
</dbReference>
<comment type="subcellular location">
    <subcellularLocation>
        <location evidence="1">Cell membrane</location>
        <topology evidence="1">Multi-pass membrane protein</topology>
    </subcellularLocation>
</comment>
<dbReference type="EMBL" id="CP009285">
    <property type="protein sequence ID" value="AIQ60858.1"/>
    <property type="molecule type" value="Genomic_DNA"/>
</dbReference>
<dbReference type="GO" id="GO:0015771">
    <property type="term" value="P:trehalose transport"/>
    <property type="evidence" value="ECO:0007669"/>
    <property type="project" value="TreeGrafter"/>
</dbReference>
<dbReference type="InterPro" id="IPR011297">
    <property type="entry name" value="PTS_IIABC_b_glu"/>
</dbReference>
<dbReference type="AlphaFoldDB" id="A0A089LNW0"/>
<evidence type="ECO:0000256" key="11">
    <source>
        <dbReference type="PROSITE-ProRule" id="PRU00421"/>
    </source>
</evidence>
<keyword evidence="6" id="KW-0598">Phosphotransferase system</keyword>
<evidence type="ECO:0000313" key="16">
    <source>
        <dbReference type="EMBL" id="AIQ60858.1"/>
    </source>
</evidence>
<dbReference type="CDD" id="cd00212">
    <property type="entry name" value="PTS_IIB_glc"/>
    <property type="match status" value="1"/>
</dbReference>
<organism evidence="16 17">
    <name type="scientific">Paenibacillus borealis</name>
    <dbReference type="NCBI Taxonomy" id="160799"/>
    <lineage>
        <taxon>Bacteria</taxon>
        <taxon>Bacillati</taxon>
        <taxon>Bacillota</taxon>
        <taxon>Bacilli</taxon>
        <taxon>Bacillales</taxon>
        <taxon>Paenibacillaceae</taxon>
        <taxon>Paenibacillus</taxon>
    </lineage>
</organism>
<keyword evidence="4" id="KW-0762">Sugar transport</keyword>
<feature type="transmembrane region" description="Helical" evidence="12">
    <location>
        <begin position="244"/>
        <end position="264"/>
    </location>
</feature>
<feature type="domain" description="PTS EIIC type-1" evidence="15">
    <location>
        <begin position="103"/>
        <end position="456"/>
    </location>
</feature>
<reference evidence="16" key="1">
    <citation type="submission" date="2014-08" db="EMBL/GenBank/DDBJ databases">
        <title>Comparative genomics of the Paenibacillus odorifer group.</title>
        <authorList>
            <person name="den Bakker H.C."/>
            <person name="Tsai Y.-C.Y.-C."/>
            <person name="Martin N."/>
            <person name="Korlach J."/>
            <person name="Wiedmann M."/>
        </authorList>
    </citation>
    <scope>NUCLEOTIDE SEQUENCE [LARGE SCALE GENOMIC DNA]</scope>
    <source>
        <strain evidence="16">DSM 13188</strain>
    </source>
</reference>
<dbReference type="NCBIfam" id="TIGR01995">
    <property type="entry name" value="PTS-II-ABC-beta"/>
    <property type="match status" value="1"/>
</dbReference>
<evidence type="ECO:0000256" key="8">
    <source>
        <dbReference type="ARBA" id="ARBA00022777"/>
    </source>
</evidence>
<evidence type="ECO:0000256" key="2">
    <source>
        <dbReference type="ARBA" id="ARBA00022448"/>
    </source>
</evidence>
<dbReference type="InterPro" id="IPR036878">
    <property type="entry name" value="Glu_permease_IIB"/>
</dbReference>
<dbReference type="PROSITE" id="PS00371">
    <property type="entry name" value="PTS_EIIA_TYPE_1_HIS"/>
    <property type="match status" value="1"/>
</dbReference>
<dbReference type="KEGG" id="pbd:PBOR_30955"/>
<name>A0A089LNW0_PAEBO</name>
<dbReference type="GO" id="GO:0009401">
    <property type="term" value="P:phosphoenolpyruvate-dependent sugar phosphotransferase system"/>
    <property type="evidence" value="ECO:0007669"/>
    <property type="project" value="UniProtKB-KW"/>
</dbReference>
<dbReference type="NCBIfam" id="TIGR00830">
    <property type="entry name" value="PTBA"/>
    <property type="match status" value="1"/>
</dbReference>
<dbReference type="GO" id="GO:0005886">
    <property type="term" value="C:plasma membrane"/>
    <property type="evidence" value="ECO:0007669"/>
    <property type="project" value="UniProtKB-SubCell"/>
</dbReference>
<keyword evidence="7 12" id="KW-0812">Transmembrane</keyword>
<keyword evidence="3" id="KW-1003">Cell membrane</keyword>
<dbReference type="FunFam" id="2.70.70.10:FF:000001">
    <property type="entry name" value="PTS system glucose-specific IIA component"/>
    <property type="match status" value="1"/>
</dbReference>
<feature type="domain" description="PTS EIIA type-1" evidence="13">
    <location>
        <begin position="486"/>
        <end position="588"/>
    </location>
</feature>
<dbReference type="InterPro" id="IPR001127">
    <property type="entry name" value="PTS_EIIA_1_perm"/>
</dbReference>
<keyword evidence="9 12" id="KW-1133">Transmembrane helix</keyword>
<dbReference type="InterPro" id="IPR001996">
    <property type="entry name" value="PTS_IIB_1"/>
</dbReference>
<keyword evidence="17" id="KW-1185">Reference proteome</keyword>
<dbReference type="SUPFAM" id="SSF55604">
    <property type="entry name" value="Glucose permease domain IIB"/>
    <property type="match status" value="1"/>
</dbReference>
<accession>A0A089LNW0</accession>
<dbReference type="PROSITE" id="PS51103">
    <property type="entry name" value="PTS_EIIC_TYPE_1"/>
    <property type="match status" value="1"/>
</dbReference>
<dbReference type="HOGENOM" id="CLU_012312_2_1_9"/>
<feature type="transmembrane region" description="Helical" evidence="12">
    <location>
        <begin position="104"/>
        <end position="129"/>
    </location>
</feature>
<dbReference type="SUPFAM" id="SSF51261">
    <property type="entry name" value="Duplicated hybrid motif"/>
    <property type="match status" value="1"/>
</dbReference>
<dbReference type="RefSeq" id="WP_042217493.1">
    <property type="nucleotide sequence ID" value="NZ_CP009285.1"/>
</dbReference>
<feature type="transmembrane region" description="Helical" evidence="12">
    <location>
        <begin position="141"/>
        <end position="161"/>
    </location>
</feature>
<dbReference type="PROSITE" id="PS51098">
    <property type="entry name" value="PTS_EIIB_TYPE_1"/>
    <property type="match status" value="1"/>
</dbReference>
<proteinExistence type="predicted"/>
<dbReference type="GO" id="GO:0008982">
    <property type="term" value="F:protein-N(PI)-phosphohistidine-sugar phosphotransferase activity"/>
    <property type="evidence" value="ECO:0007669"/>
    <property type="project" value="InterPro"/>
</dbReference>
<dbReference type="PANTHER" id="PTHR30175">
    <property type="entry name" value="PHOSPHOTRANSFERASE SYSTEM TRANSPORT PROTEIN"/>
    <property type="match status" value="1"/>
</dbReference>